<evidence type="ECO:0000256" key="3">
    <source>
        <dbReference type="ARBA" id="ARBA00022801"/>
    </source>
</evidence>
<dbReference type="Pfam" id="PF13365">
    <property type="entry name" value="Trypsin_2"/>
    <property type="match status" value="1"/>
</dbReference>
<accession>A0ABT2L8B5</accession>
<evidence type="ECO:0000256" key="1">
    <source>
        <dbReference type="ARBA" id="ARBA00010541"/>
    </source>
</evidence>
<sequence>MKALVVAIACGGLCISSAHALDAEEVFRRVSPAVVMVKTYDEKNAPLGTGSAVTVSPENLLTNCHVLAKGRRIEIKHEQARYDAELVYIDVERDLCQIRARGFKAKPVEIGNSDTVPVGKKVYALGNPRALELTLSDGLVAALRRDVNGVLRYIQTTSPISPGSSGGGLFDSDGKLIGITAMVRLDGQNLNFAVPINMLRDLPERSRQALAGRRADSPPPVAGNAVSGSTTPPDGTAPLTKADGAKQLRPGDKQVTGTALSEVMTHMDKVHFRGSSDYGVTNVYLSSGEGYVTFTGAVSGNVGSGGWYTTSDDLLCFNMRGAFNFQKLGTCYRLFQLGSGQYALRSTDGSVNLKAFSD</sequence>
<dbReference type="InterPro" id="IPR009003">
    <property type="entry name" value="Peptidase_S1_PA"/>
</dbReference>
<dbReference type="PRINTS" id="PR00834">
    <property type="entry name" value="PROTEASES2C"/>
</dbReference>
<dbReference type="Proteomes" id="UP001164420">
    <property type="component" value="Unassembled WGS sequence"/>
</dbReference>
<keyword evidence="2 6" id="KW-0645">Protease</keyword>
<dbReference type="InterPro" id="IPR001940">
    <property type="entry name" value="Peptidase_S1C"/>
</dbReference>
<dbReference type="RefSeq" id="WP_260782090.1">
    <property type="nucleotide sequence ID" value="NZ_JAOCQI010000002.1"/>
</dbReference>
<evidence type="ECO:0000313" key="6">
    <source>
        <dbReference type="EMBL" id="MCT7311459.1"/>
    </source>
</evidence>
<dbReference type="PANTHER" id="PTHR43343:SF3">
    <property type="entry name" value="PROTEASE DO-LIKE 8, CHLOROPLASTIC"/>
    <property type="match status" value="1"/>
</dbReference>
<organism evidence="6 7">
    <name type="scientific">Ralstonia mojiangensis</name>
    <dbReference type="NCBI Taxonomy" id="2953895"/>
    <lineage>
        <taxon>Bacteria</taxon>
        <taxon>Pseudomonadati</taxon>
        <taxon>Pseudomonadota</taxon>
        <taxon>Betaproteobacteria</taxon>
        <taxon>Burkholderiales</taxon>
        <taxon>Burkholderiaceae</taxon>
        <taxon>Ralstonia</taxon>
    </lineage>
</organism>
<evidence type="ECO:0000256" key="5">
    <source>
        <dbReference type="SAM" id="SignalP"/>
    </source>
</evidence>
<dbReference type="SUPFAM" id="SSF50494">
    <property type="entry name" value="Trypsin-like serine proteases"/>
    <property type="match status" value="1"/>
</dbReference>
<dbReference type="PANTHER" id="PTHR43343">
    <property type="entry name" value="PEPTIDASE S12"/>
    <property type="match status" value="1"/>
</dbReference>
<protein>
    <submittedName>
        <fullName evidence="6">S1C family serine protease</fullName>
    </submittedName>
</protein>
<name>A0ABT2L8B5_9RALS</name>
<dbReference type="GO" id="GO:0006508">
    <property type="term" value="P:proteolysis"/>
    <property type="evidence" value="ECO:0007669"/>
    <property type="project" value="UniProtKB-KW"/>
</dbReference>
<feature type="signal peptide" evidence="5">
    <location>
        <begin position="1"/>
        <end position="20"/>
    </location>
</feature>
<evidence type="ECO:0000256" key="2">
    <source>
        <dbReference type="ARBA" id="ARBA00022670"/>
    </source>
</evidence>
<feature type="chain" id="PRO_5047136341" evidence="5">
    <location>
        <begin position="21"/>
        <end position="358"/>
    </location>
</feature>
<keyword evidence="5" id="KW-0732">Signal</keyword>
<keyword evidence="3" id="KW-0378">Hydrolase</keyword>
<dbReference type="InterPro" id="IPR051201">
    <property type="entry name" value="Chloro_Bact_Ser_Proteases"/>
</dbReference>
<dbReference type="GO" id="GO:0008233">
    <property type="term" value="F:peptidase activity"/>
    <property type="evidence" value="ECO:0007669"/>
    <property type="project" value="UniProtKB-KW"/>
</dbReference>
<evidence type="ECO:0000313" key="7">
    <source>
        <dbReference type="Proteomes" id="UP001164420"/>
    </source>
</evidence>
<dbReference type="Gene3D" id="2.40.10.10">
    <property type="entry name" value="Trypsin-like serine proteases"/>
    <property type="match status" value="2"/>
</dbReference>
<comment type="caution">
    <text evidence="6">The sequence shown here is derived from an EMBL/GenBank/DDBJ whole genome shotgun (WGS) entry which is preliminary data.</text>
</comment>
<gene>
    <name evidence="6" type="ORF">N5J06_10920</name>
</gene>
<reference evidence="6 7" key="1">
    <citation type="journal article" date="2023" name="Front. Microbiol.">
        <title>Ralstonia chuxiongensis sp. nov., Ralstonia mojiangensis sp. nov., and Ralstonia soli sp. nov., isolated from tobacco fields, are three novel species in the family Burkholderiaceae.</title>
        <authorList>
            <person name="Lu C.H."/>
            <person name="Zhang Y.Y."/>
            <person name="Jiang N."/>
            <person name="Chen W."/>
            <person name="Shao X."/>
            <person name="Zhao Z.M."/>
            <person name="Lu W.L."/>
            <person name="Hu X."/>
            <person name="Xi Y.X."/>
            <person name="Zou S.Y."/>
            <person name="Wei Q.J."/>
            <person name="Lin Z.L."/>
            <person name="Gong L."/>
            <person name="Gai X.T."/>
            <person name="Zhang L.Q."/>
            <person name="Li J.Y."/>
            <person name="Jin Y."/>
            <person name="Xia Z.Y."/>
        </authorList>
    </citation>
    <scope>NUCLEOTIDE SEQUENCE [LARGE SCALE GENOMIC DNA]</scope>
    <source>
        <strain evidence="6 7">22TCJT01-1</strain>
    </source>
</reference>
<feature type="region of interest" description="Disordered" evidence="4">
    <location>
        <begin position="208"/>
        <end position="252"/>
    </location>
</feature>
<dbReference type="EMBL" id="JAOCQI010000002">
    <property type="protein sequence ID" value="MCT7311459.1"/>
    <property type="molecule type" value="Genomic_DNA"/>
</dbReference>
<feature type="compositionally biased region" description="Basic and acidic residues" evidence="4">
    <location>
        <begin position="243"/>
        <end position="252"/>
    </location>
</feature>
<comment type="similarity">
    <text evidence="1">Belongs to the peptidase S1C family.</text>
</comment>
<evidence type="ECO:0000256" key="4">
    <source>
        <dbReference type="SAM" id="MobiDB-lite"/>
    </source>
</evidence>
<proteinExistence type="inferred from homology"/>
<dbReference type="InterPro" id="IPR043504">
    <property type="entry name" value="Peptidase_S1_PA_chymotrypsin"/>
</dbReference>
<keyword evidence="7" id="KW-1185">Reference proteome</keyword>